<feature type="non-terminal residue" evidence="1">
    <location>
        <position position="1"/>
    </location>
</feature>
<name>A0A9N9KHW6_9GLOM</name>
<gene>
    <name evidence="1" type="ORF">CPELLU_LOCUS21303</name>
</gene>
<keyword evidence="2" id="KW-1185">Reference proteome</keyword>
<dbReference type="EMBL" id="CAJVQA010077012">
    <property type="protein sequence ID" value="CAG8835847.1"/>
    <property type="molecule type" value="Genomic_DNA"/>
</dbReference>
<protein>
    <submittedName>
        <fullName evidence="1">19398_t:CDS:1</fullName>
    </submittedName>
</protein>
<dbReference type="AlphaFoldDB" id="A0A9N9KHW6"/>
<proteinExistence type="predicted"/>
<evidence type="ECO:0000313" key="1">
    <source>
        <dbReference type="EMBL" id="CAG8835847.1"/>
    </source>
</evidence>
<sequence>VQLGANLRHGAVGQAGNIVIPAHTVFDEDWSFADGCQQIDYPIHQMLIQAIV</sequence>
<comment type="caution">
    <text evidence="1">The sequence shown here is derived from an EMBL/GenBank/DDBJ whole genome shotgun (WGS) entry which is preliminary data.</text>
</comment>
<organism evidence="1 2">
    <name type="scientific">Cetraspora pellucida</name>
    <dbReference type="NCBI Taxonomy" id="1433469"/>
    <lineage>
        <taxon>Eukaryota</taxon>
        <taxon>Fungi</taxon>
        <taxon>Fungi incertae sedis</taxon>
        <taxon>Mucoromycota</taxon>
        <taxon>Glomeromycotina</taxon>
        <taxon>Glomeromycetes</taxon>
        <taxon>Diversisporales</taxon>
        <taxon>Gigasporaceae</taxon>
        <taxon>Cetraspora</taxon>
    </lineage>
</organism>
<evidence type="ECO:0000313" key="2">
    <source>
        <dbReference type="Proteomes" id="UP000789759"/>
    </source>
</evidence>
<dbReference type="OrthoDB" id="2407389at2759"/>
<feature type="non-terminal residue" evidence="1">
    <location>
        <position position="52"/>
    </location>
</feature>
<dbReference type="Proteomes" id="UP000789759">
    <property type="component" value="Unassembled WGS sequence"/>
</dbReference>
<accession>A0A9N9KHW6</accession>
<reference evidence="1" key="1">
    <citation type="submission" date="2021-06" db="EMBL/GenBank/DDBJ databases">
        <authorList>
            <person name="Kallberg Y."/>
            <person name="Tangrot J."/>
            <person name="Rosling A."/>
        </authorList>
    </citation>
    <scope>NUCLEOTIDE SEQUENCE</scope>
    <source>
        <strain evidence="1">FL966</strain>
    </source>
</reference>